<dbReference type="AlphaFoldDB" id="A0AAI8EZP1"/>
<dbReference type="PRINTS" id="PR00507">
    <property type="entry name" value="N12N6MTFRASE"/>
</dbReference>
<dbReference type="GO" id="GO:0032259">
    <property type="term" value="P:methylation"/>
    <property type="evidence" value="ECO:0007669"/>
    <property type="project" value="InterPro"/>
</dbReference>
<dbReference type="EMBL" id="CP000012">
    <property type="protein sequence ID" value="ACX98018.1"/>
    <property type="molecule type" value="Genomic_DNA"/>
</dbReference>
<organism evidence="1 2">
    <name type="scientific">Helicobacter pylori (strain 51)</name>
    <dbReference type="NCBI Taxonomy" id="290847"/>
    <lineage>
        <taxon>Bacteria</taxon>
        <taxon>Pseudomonadati</taxon>
        <taxon>Campylobacterota</taxon>
        <taxon>Epsilonproteobacteria</taxon>
        <taxon>Campylobacterales</taxon>
        <taxon>Helicobacteraceae</taxon>
        <taxon>Helicobacter</taxon>
    </lineage>
</organism>
<proteinExistence type="predicted"/>
<reference evidence="2" key="1">
    <citation type="submission" date="2004-08" db="EMBL/GenBank/DDBJ databases">
        <title>Genome sequence of Helicobacter pylori strain 51.</title>
        <authorList>
            <person name="Kim S."/>
            <person name="Lee W.K."/>
            <person name="Choi S.H."/>
            <person name="Kang S."/>
            <person name="Park H.S."/>
            <person name="Kim Y.S."/>
            <person name="Lee S.G."/>
            <person name="Byun E.Y."/>
            <person name="Jeong J.E."/>
            <person name="Park Y.H."/>
            <person name="Lee E.J."/>
            <person name="Kim J.S."/>
            <person name="Ryu B.D."/>
            <person name="Lee Y.S."/>
            <person name="Hahn Y."/>
            <person name="Yeom Y.I."/>
            <person name="Park S.G."/>
            <person name="Youn H.S."/>
            <person name="Ko G.H."/>
            <person name="Choi M.B."/>
            <person name="Park C.H."/>
            <person name="Lim J.Y."/>
            <person name="Bae D.W."/>
            <person name="Song J.Y."/>
            <person name="Park J.U."/>
            <person name="Kang H.L."/>
            <person name="Baik S.C."/>
            <person name="Cho M.J."/>
            <person name="Yoo H.S."/>
            <person name="Rhee K.H."/>
        </authorList>
    </citation>
    <scope>NUCLEOTIDE SEQUENCE [LARGE SCALE GENOMIC DNA]</scope>
    <source>
        <strain evidence="2">51</strain>
    </source>
</reference>
<dbReference type="Gene3D" id="3.40.50.150">
    <property type="entry name" value="Vaccinia Virus protein VP39"/>
    <property type="match status" value="1"/>
</dbReference>
<accession>A0AAI8EZP1</accession>
<dbReference type="SUPFAM" id="SSF53335">
    <property type="entry name" value="S-adenosyl-L-methionine-dependent methyltransferases"/>
    <property type="match status" value="1"/>
</dbReference>
<evidence type="ECO:0000313" key="2">
    <source>
        <dbReference type="Proteomes" id="UP000002224"/>
    </source>
</evidence>
<dbReference type="InterPro" id="IPR029063">
    <property type="entry name" value="SAM-dependent_MTases_sf"/>
</dbReference>
<dbReference type="GO" id="GO:0008168">
    <property type="term" value="F:methyltransferase activity"/>
    <property type="evidence" value="ECO:0007669"/>
    <property type="project" value="InterPro"/>
</dbReference>
<dbReference type="KEGG" id="hpd:KHP_0814"/>
<dbReference type="GO" id="GO:0003676">
    <property type="term" value="F:nucleic acid binding"/>
    <property type="evidence" value="ECO:0007669"/>
    <property type="project" value="InterPro"/>
</dbReference>
<dbReference type="PROSITE" id="PS00092">
    <property type="entry name" value="N6_MTASE"/>
    <property type="match status" value="1"/>
</dbReference>
<dbReference type="REBASE" id="22562">
    <property type="entry name" value="M.Hpy51ORF814P"/>
</dbReference>
<protein>
    <recommendedName>
        <fullName evidence="3">Adenine methyltransferase</fullName>
    </recommendedName>
</protein>
<gene>
    <name evidence="1" type="ordered locus">KHP_0814</name>
</gene>
<name>A0AAI8EZP1_HELP1</name>
<dbReference type="InterPro" id="IPR002052">
    <property type="entry name" value="DNA_methylase_N6_adenine_CS"/>
</dbReference>
<sequence length="343" mass="40025">MIRTPKHLNNRESVNLGVYYTPPYLVDCAYRLLKKHVGIEDYTLLDTACGNQEFLKLHHPKKIGADIDPNCGALIINALANPKRENYGINQDEPLIIVGNPPYNDRTSFIKQDIKNKDFIFEIDNDLKSRDLGISFLRSFAILKPAFICVLHPLSYLIKEANFKQLKLFKDNYRLLDAFVVSSKSFTKSNEFPIVIALYERGRMDYADIRRFIFPTDCDTTLCLNDFDYIANYVDKYPNAKKVDACVGYFFPMRDINALKRNKTFLNAPSENAVRISQDKLIYYQYIHYFKEIAPKIPYYFGNLDIIIENSAFLEIKDAFLKDKRVRLEYFKKLFQGHPCEFD</sequence>
<evidence type="ECO:0008006" key="3">
    <source>
        <dbReference type="Google" id="ProtNLM"/>
    </source>
</evidence>
<evidence type="ECO:0000313" key="1">
    <source>
        <dbReference type="EMBL" id="ACX98018.1"/>
    </source>
</evidence>
<dbReference type="Proteomes" id="UP000002224">
    <property type="component" value="Chromosome"/>
</dbReference>